<organism evidence="3 4">
    <name type="scientific">Marivirga salinarum</name>
    <dbReference type="NCBI Taxonomy" id="3059078"/>
    <lineage>
        <taxon>Bacteria</taxon>
        <taxon>Pseudomonadati</taxon>
        <taxon>Bacteroidota</taxon>
        <taxon>Cytophagia</taxon>
        <taxon>Cytophagales</taxon>
        <taxon>Marivirgaceae</taxon>
        <taxon>Marivirga</taxon>
    </lineage>
</organism>
<dbReference type="PANTHER" id="PTHR34220">
    <property type="entry name" value="SENSOR HISTIDINE KINASE YPDA"/>
    <property type="match status" value="1"/>
</dbReference>
<dbReference type="RefSeq" id="WP_308348089.1">
    <property type="nucleotide sequence ID" value="NZ_CP129971.1"/>
</dbReference>
<dbReference type="GO" id="GO:0016020">
    <property type="term" value="C:membrane"/>
    <property type="evidence" value="ECO:0007669"/>
    <property type="project" value="InterPro"/>
</dbReference>
<dbReference type="Proteomes" id="UP001230496">
    <property type="component" value="Chromosome"/>
</dbReference>
<dbReference type="InterPro" id="IPR050640">
    <property type="entry name" value="Bact_2-comp_sensor_kinase"/>
</dbReference>
<gene>
    <name evidence="3" type="ORF">QYS49_37530</name>
</gene>
<dbReference type="Pfam" id="PF06580">
    <property type="entry name" value="His_kinase"/>
    <property type="match status" value="1"/>
</dbReference>
<feature type="transmembrane region" description="Helical" evidence="1">
    <location>
        <begin position="12"/>
        <end position="29"/>
    </location>
</feature>
<protein>
    <submittedName>
        <fullName evidence="3">Histidine kinase</fullName>
    </submittedName>
</protein>
<feature type="transmembrane region" description="Helical" evidence="1">
    <location>
        <begin position="120"/>
        <end position="145"/>
    </location>
</feature>
<name>A0AA51N9H9_9BACT</name>
<dbReference type="Gene3D" id="3.30.565.10">
    <property type="entry name" value="Histidine kinase-like ATPase, C-terminal domain"/>
    <property type="match status" value="1"/>
</dbReference>
<keyword evidence="1" id="KW-0812">Transmembrane</keyword>
<evidence type="ECO:0000313" key="4">
    <source>
        <dbReference type="Proteomes" id="UP001230496"/>
    </source>
</evidence>
<dbReference type="PANTHER" id="PTHR34220:SF7">
    <property type="entry name" value="SENSOR HISTIDINE KINASE YPDA"/>
    <property type="match status" value="1"/>
</dbReference>
<feature type="transmembrane region" description="Helical" evidence="1">
    <location>
        <begin position="49"/>
        <end position="69"/>
    </location>
</feature>
<evidence type="ECO:0000313" key="3">
    <source>
        <dbReference type="EMBL" id="WMN11194.1"/>
    </source>
</evidence>
<keyword evidence="3" id="KW-0808">Transferase</keyword>
<keyword evidence="1" id="KW-0472">Membrane</keyword>
<feature type="transmembrane region" description="Helical" evidence="1">
    <location>
        <begin position="76"/>
        <end position="100"/>
    </location>
</feature>
<keyword evidence="3" id="KW-0418">Kinase</keyword>
<keyword evidence="1" id="KW-1133">Transmembrane helix</keyword>
<sequence>MKIQHHITISKKNLNHFIFWCVMLIYYISSSWPHESDKVFLFERMFSKTIIQLMLAYLLIYLHTSLFVVKKRRLTFVLFSLLTIYIAYVFYTAIRCYYLVPKYPEIYQYRPPLEFIERITNGYAFIGNITELIFPAIILIVIDYYRKQQELISLKEQKKTTELHLLKHQLNPHFLFNTLNNLYSLSIQKSDRTPEAIAKLSDILDYMLYKCNDNFVSLKGEIALISNYIELEKIRYGKRLDLSFDHSQKDEVKVAPLLLLTFVENAFKHGVTQELNVAKINILVEGNKDNILFKIENSKPVLKSVEENRLQDAIGLQNIRRQLELLYPKQYHLEVVNKQKSFLITLKITPNDL</sequence>
<dbReference type="AlphaFoldDB" id="A0AA51N9H9"/>
<dbReference type="EMBL" id="CP129971">
    <property type="protein sequence ID" value="WMN11194.1"/>
    <property type="molecule type" value="Genomic_DNA"/>
</dbReference>
<keyword evidence="4" id="KW-1185">Reference proteome</keyword>
<proteinExistence type="predicted"/>
<reference evidence="3 4" key="1">
    <citation type="submission" date="2023-08" db="EMBL/GenBank/DDBJ databases">
        <title>Comparative genomics and taxonomic characterization of three novel marine species of genus Marivirga.</title>
        <authorList>
            <person name="Muhammad N."/>
            <person name="Kim S.-G."/>
        </authorList>
    </citation>
    <scope>NUCLEOTIDE SEQUENCE [LARGE SCALE GENOMIC DNA]</scope>
    <source>
        <strain evidence="3 4">BDSF4-3</strain>
    </source>
</reference>
<dbReference type="KEGG" id="msaa:QYS49_37530"/>
<accession>A0AA51N9H9</accession>
<dbReference type="InterPro" id="IPR010559">
    <property type="entry name" value="Sig_transdc_His_kin_internal"/>
</dbReference>
<evidence type="ECO:0000259" key="2">
    <source>
        <dbReference type="Pfam" id="PF06580"/>
    </source>
</evidence>
<evidence type="ECO:0000256" key="1">
    <source>
        <dbReference type="SAM" id="Phobius"/>
    </source>
</evidence>
<feature type="domain" description="Signal transduction histidine kinase internal region" evidence="2">
    <location>
        <begin position="162"/>
        <end position="240"/>
    </location>
</feature>
<dbReference type="InterPro" id="IPR036890">
    <property type="entry name" value="HATPase_C_sf"/>
</dbReference>
<dbReference type="GO" id="GO:0000155">
    <property type="term" value="F:phosphorelay sensor kinase activity"/>
    <property type="evidence" value="ECO:0007669"/>
    <property type="project" value="InterPro"/>
</dbReference>